<dbReference type="RefSeq" id="WP_198114759.1">
    <property type="nucleotide sequence ID" value="NZ_CP066121.1"/>
</dbReference>
<keyword evidence="3" id="KW-0963">Cytoplasm</keyword>
<evidence type="ECO:0000256" key="3">
    <source>
        <dbReference type="ARBA" id="ARBA00022490"/>
    </source>
</evidence>
<organism evidence="4 5">
    <name type="scientific">Acinetobacter bereziniae</name>
    <name type="common">Acinetobacter genomosp. 10</name>
    <dbReference type="NCBI Taxonomy" id="106648"/>
    <lineage>
        <taxon>Bacteria</taxon>
        <taxon>Pseudomonadati</taxon>
        <taxon>Pseudomonadota</taxon>
        <taxon>Gammaproteobacteria</taxon>
        <taxon>Moraxellales</taxon>
        <taxon>Moraxellaceae</taxon>
        <taxon>Acinetobacter</taxon>
    </lineage>
</organism>
<reference evidence="4" key="1">
    <citation type="submission" date="2022-02" db="EMBL/GenBank/DDBJ databases">
        <title>Characterization of Tn125 harboring carbapenem-resistant Acinetobacter bereziniae clinical isolates.</title>
        <authorList>
            <person name="Wong N.-K."/>
            <person name="Pan Q."/>
        </authorList>
    </citation>
    <scope>NUCLEOTIDE SEQUENCE</scope>
    <source>
        <strain evidence="4">GD03393</strain>
    </source>
</reference>
<evidence type="ECO:0000313" key="5">
    <source>
        <dbReference type="Proteomes" id="UP000644140"/>
    </source>
</evidence>
<dbReference type="GO" id="GO:0003690">
    <property type="term" value="F:double-stranded DNA binding"/>
    <property type="evidence" value="ECO:0007669"/>
    <property type="project" value="TreeGrafter"/>
</dbReference>
<gene>
    <name evidence="4" type="ORF">I9054_001345</name>
</gene>
<dbReference type="Proteomes" id="UP000644140">
    <property type="component" value="Chromosome"/>
</dbReference>
<protein>
    <submittedName>
        <fullName evidence="4">Nucleoid-associated protein</fullName>
    </submittedName>
</protein>
<dbReference type="AlphaFoldDB" id="A0A8I1AJ50"/>
<evidence type="ECO:0000256" key="2">
    <source>
        <dbReference type="ARBA" id="ARBA00009035"/>
    </source>
</evidence>
<dbReference type="InterPro" id="IPR007358">
    <property type="entry name" value="Nucleoid_associated_NdpA"/>
</dbReference>
<evidence type="ECO:0000256" key="1">
    <source>
        <dbReference type="ARBA" id="ARBA00004453"/>
    </source>
</evidence>
<name>A0A8I1AJ50_ACIBZ</name>
<comment type="similarity">
    <text evidence="2">Belongs to the YejK family.</text>
</comment>
<proteinExistence type="inferred from homology"/>
<sequence>MQLTHLIIHEIEKESKQKKPSDFAPHLVLDATQELPIDKPASEKLADDMRKKYTESISGYGNIDRSDNSIFQLQLDQYRKGELDFVQLTRLLVGRLMSELSEGKPLDLGTGGLIVCLEYIEANKTFLLITIIKEKKSITFNRDDFDLEEFLSVDLQNLHEGARIDLEKWEANIQPFISFIKKSRVSEYFRTSINCVDFTDSKTYTESTKKAIKDYLDSKEEWSDEVVEEKQEIFKNYFMEAVASKKSADGKPVVKIKELSALLDPENANDFYEFVREKEYEISDEFQPDRATVGRWTRKRVKVGTINLTFDVSDFEDGNIVSTDNGDILIVGGAKSLENQMKS</sequence>
<dbReference type="GO" id="GO:0003727">
    <property type="term" value="F:single-stranded RNA binding"/>
    <property type="evidence" value="ECO:0007669"/>
    <property type="project" value="TreeGrafter"/>
</dbReference>
<dbReference type="EMBL" id="CP092085">
    <property type="protein sequence ID" value="UUN98151.1"/>
    <property type="molecule type" value="Genomic_DNA"/>
</dbReference>
<dbReference type="PANTHER" id="PTHR38772:SF1">
    <property type="entry name" value="NUCLEOID-ASSOCIATED PROTEIN YEJK"/>
    <property type="match status" value="1"/>
</dbReference>
<evidence type="ECO:0000313" key="4">
    <source>
        <dbReference type="EMBL" id="UUN98151.1"/>
    </source>
</evidence>
<dbReference type="Pfam" id="PF04245">
    <property type="entry name" value="NA37"/>
    <property type="match status" value="1"/>
</dbReference>
<dbReference type="GO" id="GO:0043590">
    <property type="term" value="C:bacterial nucleoid"/>
    <property type="evidence" value="ECO:0007669"/>
    <property type="project" value="TreeGrafter"/>
</dbReference>
<accession>A0A8I1AJ50</accession>
<comment type="subcellular location">
    <subcellularLocation>
        <location evidence="1">Cytoplasm</location>
        <location evidence="1">Nucleoid</location>
    </subcellularLocation>
</comment>
<dbReference type="PANTHER" id="PTHR38772">
    <property type="match status" value="1"/>
</dbReference>